<keyword evidence="3" id="KW-1185">Reference proteome</keyword>
<evidence type="ECO:0000313" key="3">
    <source>
        <dbReference type="Proteomes" id="UP001235939"/>
    </source>
</evidence>
<evidence type="ECO:0000313" key="2">
    <source>
        <dbReference type="EMBL" id="UYV82875.1"/>
    </source>
</evidence>
<proteinExistence type="predicted"/>
<feature type="compositionally biased region" description="Basic and acidic residues" evidence="1">
    <location>
        <begin position="1"/>
        <end position="14"/>
    </location>
</feature>
<name>A0ABY6LTN0_9ARAC</name>
<reference evidence="2 3" key="1">
    <citation type="submission" date="2022-03" db="EMBL/GenBank/DDBJ databases">
        <title>A chromosomal length assembly of Cordylochernes scorpioides.</title>
        <authorList>
            <person name="Zeh D."/>
            <person name="Zeh J."/>
        </authorList>
    </citation>
    <scope>NUCLEOTIDE SEQUENCE [LARGE SCALE GENOMIC DNA]</scope>
    <source>
        <strain evidence="2">IN4F17</strain>
        <tissue evidence="2">Whole Body</tissue>
    </source>
</reference>
<dbReference type="EMBL" id="CP092884">
    <property type="protein sequence ID" value="UYV82875.1"/>
    <property type="molecule type" value="Genomic_DNA"/>
</dbReference>
<dbReference type="Proteomes" id="UP001235939">
    <property type="component" value="Chromosome 22"/>
</dbReference>
<gene>
    <name evidence="2" type="ORF">LAZ67_22001186</name>
</gene>
<feature type="region of interest" description="Disordered" evidence="1">
    <location>
        <begin position="1"/>
        <end position="21"/>
    </location>
</feature>
<feature type="region of interest" description="Disordered" evidence="1">
    <location>
        <begin position="38"/>
        <end position="72"/>
    </location>
</feature>
<organism evidence="2 3">
    <name type="scientific">Cordylochernes scorpioides</name>
    <dbReference type="NCBI Taxonomy" id="51811"/>
    <lineage>
        <taxon>Eukaryota</taxon>
        <taxon>Metazoa</taxon>
        <taxon>Ecdysozoa</taxon>
        <taxon>Arthropoda</taxon>
        <taxon>Chelicerata</taxon>
        <taxon>Arachnida</taxon>
        <taxon>Pseudoscorpiones</taxon>
        <taxon>Cheliferoidea</taxon>
        <taxon>Chernetidae</taxon>
        <taxon>Cordylochernes</taxon>
    </lineage>
</organism>
<protein>
    <submittedName>
        <fullName evidence="2">Uncharacterized protein</fullName>
    </submittedName>
</protein>
<evidence type="ECO:0000256" key="1">
    <source>
        <dbReference type="SAM" id="MobiDB-lite"/>
    </source>
</evidence>
<accession>A0ABY6LTN0</accession>
<sequence length="72" mass="8006">MTVTWRIEETKKQPQMEMPAKRVAPQMRVLTAITSTNLVPLETSRSAVEAPERPSTGSQPGDELAPKDDSRQ</sequence>